<dbReference type="Gene3D" id="3.40.50.1820">
    <property type="entry name" value="alpha/beta hydrolase"/>
    <property type="match status" value="1"/>
</dbReference>
<dbReference type="PANTHER" id="PTHR11610:SF173">
    <property type="entry name" value="LIPASE DOMAIN-CONTAINING PROTEIN-RELATED"/>
    <property type="match status" value="1"/>
</dbReference>
<dbReference type="GO" id="GO:0005615">
    <property type="term" value="C:extracellular space"/>
    <property type="evidence" value="ECO:0007669"/>
    <property type="project" value="TreeGrafter"/>
</dbReference>
<dbReference type="InterPro" id="IPR029058">
    <property type="entry name" value="AB_hydrolase_fold"/>
</dbReference>
<feature type="binding site" evidence="5">
    <location>
        <position position="265"/>
    </location>
    <ligand>
        <name>Ca(2+)</name>
        <dbReference type="ChEBI" id="CHEBI:29108"/>
    </ligand>
</feature>
<reference evidence="9 10" key="1">
    <citation type="submission" date="2024-05" db="EMBL/GenBank/DDBJ databases">
        <authorList>
            <person name="Wallberg A."/>
        </authorList>
    </citation>
    <scope>NUCLEOTIDE SEQUENCE [LARGE SCALE GENOMIC DNA]</scope>
</reference>
<gene>
    <name evidence="9" type="ORF">MNOR_LOCUS39619</name>
</gene>
<comment type="caution">
    <text evidence="9">The sequence shown here is derived from an EMBL/GenBank/DDBJ whole genome shotgun (WGS) entry which is preliminary data.</text>
</comment>
<feature type="binding site" evidence="5">
    <location>
        <position position="262"/>
    </location>
    <ligand>
        <name>Ca(2+)</name>
        <dbReference type="ChEBI" id="CHEBI:29108"/>
    </ligand>
</feature>
<keyword evidence="10" id="KW-1185">Reference proteome</keyword>
<evidence type="ECO:0000256" key="6">
    <source>
        <dbReference type="RuleBase" id="RU004262"/>
    </source>
</evidence>
<feature type="binding site" evidence="5">
    <location>
        <position position="270"/>
    </location>
    <ligand>
        <name>Ca(2+)</name>
        <dbReference type="ChEBI" id="CHEBI:29108"/>
    </ligand>
</feature>
<feature type="signal peptide" evidence="7">
    <location>
        <begin position="1"/>
        <end position="15"/>
    </location>
</feature>
<evidence type="ECO:0000256" key="1">
    <source>
        <dbReference type="ARBA" id="ARBA00004613"/>
    </source>
</evidence>
<dbReference type="InterPro" id="IPR013818">
    <property type="entry name" value="Lipase"/>
</dbReference>
<evidence type="ECO:0000259" key="8">
    <source>
        <dbReference type="Pfam" id="PF00151"/>
    </source>
</evidence>
<dbReference type="SUPFAM" id="SSF53474">
    <property type="entry name" value="alpha/beta-Hydrolases"/>
    <property type="match status" value="1"/>
</dbReference>
<evidence type="ECO:0000313" key="9">
    <source>
        <dbReference type="EMBL" id="CAL4228683.1"/>
    </source>
</evidence>
<dbReference type="GO" id="GO:0052689">
    <property type="term" value="F:carboxylic ester hydrolase activity"/>
    <property type="evidence" value="ECO:0007669"/>
    <property type="project" value="InterPro"/>
</dbReference>
<feature type="chain" id="PRO_5043517154" description="Lipase domain-containing protein" evidence="7">
    <location>
        <begin position="16"/>
        <end position="417"/>
    </location>
</feature>
<evidence type="ECO:0000256" key="5">
    <source>
        <dbReference type="PIRSR" id="PIRSR000865-2"/>
    </source>
</evidence>
<keyword evidence="7" id="KW-0732">Signal</keyword>
<evidence type="ECO:0000256" key="7">
    <source>
        <dbReference type="SAM" id="SignalP"/>
    </source>
</evidence>
<feature type="active site" description="Charge relay system" evidence="4">
    <location>
        <position position="251"/>
    </location>
</feature>
<keyword evidence="3" id="KW-0964">Secreted</keyword>
<keyword evidence="5" id="KW-0479">Metal-binding</keyword>
<feature type="active site" description="Nucleophile" evidence="4">
    <location>
        <position position="228"/>
    </location>
</feature>
<protein>
    <recommendedName>
        <fullName evidence="8">Lipase domain-containing protein</fullName>
    </recommendedName>
</protein>
<name>A0AAV2ST22_MEGNR</name>
<comment type="similarity">
    <text evidence="2 6">Belongs to the AB hydrolase superfamily. Lipase family.</text>
</comment>
<evidence type="ECO:0000256" key="2">
    <source>
        <dbReference type="ARBA" id="ARBA00010701"/>
    </source>
</evidence>
<dbReference type="CDD" id="cd00707">
    <property type="entry name" value="Pancreat_lipase_like"/>
    <property type="match status" value="1"/>
</dbReference>
<dbReference type="Pfam" id="PF00151">
    <property type="entry name" value="Lipase"/>
    <property type="match status" value="1"/>
</dbReference>
<feature type="domain" description="Lipase" evidence="8">
    <location>
        <begin position="88"/>
        <end position="413"/>
    </location>
</feature>
<dbReference type="PIRSF" id="PIRSF000865">
    <property type="entry name" value="Lipoprotein_lipase_LIPH"/>
    <property type="match status" value="1"/>
</dbReference>
<dbReference type="InterPro" id="IPR033906">
    <property type="entry name" value="Lipase_N"/>
</dbReference>
<accession>A0AAV2ST22</accession>
<evidence type="ECO:0000256" key="4">
    <source>
        <dbReference type="PIRSR" id="PIRSR000865-1"/>
    </source>
</evidence>
<dbReference type="AlphaFoldDB" id="A0AAV2ST22"/>
<keyword evidence="5" id="KW-0106">Calcium</keyword>
<organism evidence="9 10">
    <name type="scientific">Meganyctiphanes norvegica</name>
    <name type="common">Northern krill</name>
    <name type="synonym">Thysanopoda norvegica</name>
    <dbReference type="NCBI Taxonomy" id="48144"/>
    <lineage>
        <taxon>Eukaryota</taxon>
        <taxon>Metazoa</taxon>
        <taxon>Ecdysozoa</taxon>
        <taxon>Arthropoda</taxon>
        <taxon>Crustacea</taxon>
        <taxon>Multicrustacea</taxon>
        <taxon>Malacostraca</taxon>
        <taxon>Eumalacostraca</taxon>
        <taxon>Eucarida</taxon>
        <taxon>Euphausiacea</taxon>
        <taxon>Euphausiidae</taxon>
        <taxon>Meganyctiphanes</taxon>
    </lineage>
</organism>
<dbReference type="PANTHER" id="PTHR11610">
    <property type="entry name" value="LIPASE"/>
    <property type="match status" value="1"/>
</dbReference>
<dbReference type="GO" id="GO:0016298">
    <property type="term" value="F:lipase activity"/>
    <property type="evidence" value="ECO:0007669"/>
    <property type="project" value="InterPro"/>
</dbReference>
<dbReference type="PRINTS" id="PR00821">
    <property type="entry name" value="TAGLIPASE"/>
</dbReference>
<dbReference type="InterPro" id="IPR016272">
    <property type="entry name" value="Lipase_LIPH"/>
</dbReference>
<feature type="active site" description="Charge relay system" evidence="4">
    <location>
        <position position="340"/>
    </location>
</feature>
<proteinExistence type="inferred from homology"/>
<evidence type="ECO:0000256" key="3">
    <source>
        <dbReference type="ARBA" id="ARBA00022525"/>
    </source>
</evidence>
<comment type="subcellular location">
    <subcellularLocation>
        <location evidence="1">Secreted</location>
    </subcellularLocation>
</comment>
<feature type="binding site" evidence="5">
    <location>
        <position position="267"/>
    </location>
    <ligand>
        <name>Ca(2+)</name>
        <dbReference type="ChEBI" id="CHEBI:29108"/>
    </ligand>
</feature>
<evidence type="ECO:0000313" key="10">
    <source>
        <dbReference type="Proteomes" id="UP001497623"/>
    </source>
</evidence>
<dbReference type="InterPro" id="IPR000734">
    <property type="entry name" value="TAG_lipase"/>
</dbReference>
<dbReference type="GO" id="GO:0016042">
    <property type="term" value="P:lipid catabolic process"/>
    <property type="evidence" value="ECO:0007669"/>
    <property type="project" value="TreeGrafter"/>
</dbReference>
<sequence>MLMVYFLLPSTGLCALHHGIMEVSSLADRVETVIDRLGDNFTSKLENAAEKVKDKPMVSKITVQIRTKLESDWPWVDEELGKLDVTDAWYKYVKRPVNFVPLSRHRIGTRFFIHTRFRRNQDTDHEVSALQDDTLENTGFNPTIPTIFIIHGFIENGMLPWIVDMAQELLDYGDYNVFRVDWGAGSVPPYEQAAGNTRVVGLEIGRLLNWLIEFHELVPADVQLIGYSLGSHIAGYAGEKIPGLGRITGLDPAGLYFADMPEFVRLDESDAIFVDNYHTDGNRHSILALGYGTMQPMGNIDFYSNGGRFQPGCDPFSILNLVTQPGDNYGDLKKLTVCSHERAIELYRDTITHALQQSCTYTAYECDNYEHFTVGFCTFCEDSRRCSPVGIQATEYTHKKRVNVKMYFDTEENIPSC</sequence>
<dbReference type="Proteomes" id="UP001497623">
    <property type="component" value="Unassembled WGS sequence"/>
</dbReference>
<dbReference type="GO" id="GO:0046872">
    <property type="term" value="F:metal ion binding"/>
    <property type="evidence" value="ECO:0007669"/>
    <property type="project" value="UniProtKB-KW"/>
</dbReference>
<dbReference type="EMBL" id="CAXKWB010105942">
    <property type="protein sequence ID" value="CAL4228683.1"/>
    <property type="molecule type" value="Genomic_DNA"/>
</dbReference>